<evidence type="ECO:0000256" key="1">
    <source>
        <dbReference type="ARBA" id="ARBA00004370"/>
    </source>
</evidence>
<name>A0ABU5DIM0_9BURK</name>
<keyword evidence="5" id="KW-1185">Reference proteome</keyword>
<dbReference type="PANTHER" id="PTHR14097">
    <property type="entry name" value="OXIDOREDUCTASE HTATIP2"/>
    <property type="match status" value="1"/>
</dbReference>
<dbReference type="Pfam" id="PF01370">
    <property type="entry name" value="Epimerase"/>
    <property type="match status" value="1"/>
</dbReference>
<dbReference type="Proteomes" id="UP001285263">
    <property type="component" value="Unassembled WGS sequence"/>
</dbReference>
<sequence length="220" mass="23476">MKQPVWIAGASGLVGRELLTVLLERGVDVHALLRRAVPDLAKDDHLHQHEVDFARLQLDALPAPQAVYIALGTTIAVAGSQAAFRAVDHDAVLAVARAAKTAGARRCAVVSALGADAKSSVFYSRVKGETEQALGGIGFEQLVIARPSLLVGERAALGQPTRAGEVWGERLTRPIRALIPARWRPIPAERVARAMVAALDEAAGPKLRVLESDTLQRMGR</sequence>
<evidence type="ECO:0000313" key="4">
    <source>
        <dbReference type="EMBL" id="MDY0746149.1"/>
    </source>
</evidence>
<dbReference type="RefSeq" id="WP_320424047.1">
    <property type="nucleotide sequence ID" value="NZ_JAXCLA010000005.1"/>
</dbReference>
<proteinExistence type="predicted"/>
<evidence type="ECO:0000256" key="2">
    <source>
        <dbReference type="ARBA" id="ARBA00023136"/>
    </source>
</evidence>
<evidence type="ECO:0000313" key="5">
    <source>
        <dbReference type="Proteomes" id="UP001285263"/>
    </source>
</evidence>
<gene>
    <name evidence="4" type="ORF">SNE35_16645</name>
</gene>
<dbReference type="InterPro" id="IPR001509">
    <property type="entry name" value="Epimerase_deHydtase"/>
</dbReference>
<comment type="caution">
    <text evidence="4">The sequence shown here is derived from an EMBL/GenBank/DDBJ whole genome shotgun (WGS) entry which is preliminary data.</text>
</comment>
<dbReference type="EMBL" id="JAXCLA010000005">
    <property type="protein sequence ID" value="MDY0746149.1"/>
    <property type="molecule type" value="Genomic_DNA"/>
</dbReference>
<evidence type="ECO:0000259" key="3">
    <source>
        <dbReference type="Pfam" id="PF01370"/>
    </source>
</evidence>
<dbReference type="SUPFAM" id="SSF51735">
    <property type="entry name" value="NAD(P)-binding Rossmann-fold domains"/>
    <property type="match status" value="1"/>
</dbReference>
<dbReference type="Gene3D" id="3.40.50.720">
    <property type="entry name" value="NAD(P)-binding Rossmann-like Domain"/>
    <property type="match status" value="1"/>
</dbReference>
<comment type="subcellular location">
    <subcellularLocation>
        <location evidence="1">Membrane</location>
    </subcellularLocation>
</comment>
<dbReference type="InterPro" id="IPR036291">
    <property type="entry name" value="NAD(P)-bd_dom_sf"/>
</dbReference>
<organism evidence="4 5">
    <name type="scientific">Roseateles agri</name>
    <dbReference type="NCBI Taxonomy" id="3098619"/>
    <lineage>
        <taxon>Bacteria</taxon>
        <taxon>Pseudomonadati</taxon>
        <taxon>Pseudomonadota</taxon>
        <taxon>Betaproteobacteria</taxon>
        <taxon>Burkholderiales</taxon>
        <taxon>Sphaerotilaceae</taxon>
        <taxon>Roseateles</taxon>
    </lineage>
</organism>
<keyword evidence="2" id="KW-0472">Membrane</keyword>
<feature type="domain" description="NAD-dependent epimerase/dehydratase" evidence="3">
    <location>
        <begin position="6"/>
        <end position="111"/>
    </location>
</feature>
<dbReference type="PANTHER" id="PTHR14097:SF7">
    <property type="entry name" value="OXIDOREDUCTASE HTATIP2"/>
    <property type="match status" value="1"/>
</dbReference>
<accession>A0ABU5DIM0</accession>
<protein>
    <submittedName>
        <fullName evidence="4">NAD(P)H-binding protein</fullName>
    </submittedName>
</protein>
<reference evidence="4 5" key="1">
    <citation type="submission" date="2023-11" db="EMBL/GenBank/DDBJ databases">
        <title>Paucibacter sp. nov., isolated from fresh soil in Korea.</title>
        <authorList>
            <person name="Le N.T.T."/>
        </authorList>
    </citation>
    <scope>NUCLEOTIDE SEQUENCE [LARGE SCALE GENOMIC DNA]</scope>
    <source>
        <strain evidence="4 5">R3-3</strain>
    </source>
</reference>